<dbReference type="InterPro" id="IPR050267">
    <property type="entry name" value="Anti-sigma-factor_SerPK"/>
</dbReference>
<keyword evidence="1" id="KW-0418">Kinase</keyword>
<keyword evidence="3" id="KW-0547">Nucleotide-binding</keyword>
<evidence type="ECO:0000259" key="2">
    <source>
        <dbReference type="Pfam" id="PF13581"/>
    </source>
</evidence>
<dbReference type="InterPro" id="IPR003594">
    <property type="entry name" value="HATPase_dom"/>
</dbReference>
<dbReference type="PANTHER" id="PTHR35526">
    <property type="entry name" value="ANTI-SIGMA-F FACTOR RSBW-RELATED"/>
    <property type="match status" value="1"/>
</dbReference>
<evidence type="ECO:0000313" key="4">
    <source>
        <dbReference type="Proteomes" id="UP001596435"/>
    </source>
</evidence>
<sequence>MLPPPMTSPDTRLPGFSFDIRPAANPGSVGTVRRLLRDALVAVGSDPATPCLLLSELLTNALLHGRAASVALELRQGRLLMAVTDRSPAPVEVPPESATRTTGRGMTLVEALADAWGVVPLGASGKTVWAVVAA</sequence>
<keyword evidence="4" id="KW-1185">Reference proteome</keyword>
<protein>
    <submittedName>
        <fullName evidence="3">ATP-binding protein</fullName>
    </submittedName>
</protein>
<feature type="domain" description="Histidine kinase/HSP90-like ATPase" evidence="2">
    <location>
        <begin position="24"/>
        <end position="130"/>
    </location>
</feature>
<evidence type="ECO:0000256" key="1">
    <source>
        <dbReference type="ARBA" id="ARBA00022527"/>
    </source>
</evidence>
<keyword evidence="1" id="KW-0808">Transferase</keyword>
<proteinExistence type="predicted"/>
<keyword evidence="3" id="KW-0067">ATP-binding</keyword>
<dbReference type="Pfam" id="PF13581">
    <property type="entry name" value="HATPase_c_2"/>
    <property type="match status" value="1"/>
</dbReference>
<organism evidence="3 4">
    <name type="scientific">Kitasatospora paranensis</name>
    <dbReference type="NCBI Taxonomy" id="258053"/>
    <lineage>
        <taxon>Bacteria</taxon>
        <taxon>Bacillati</taxon>
        <taxon>Actinomycetota</taxon>
        <taxon>Actinomycetes</taxon>
        <taxon>Kitasatosporales</taxon>
        <taxon>Streptomycetaceae</taxon>
        <taxon>Kitasatospora</taxon>
    </lineage>
</organism>
<reference evidence="4" key="1">
    <citation type="journal article" date="2019" name="Int. J. Syst. Evol. Microbiol.">
        <title>The Global Catalogue of Microorganisms (GCM) 10K type strain sequencing project: providing services to taxonomists for standard genome sequencing and annotation.</title>
        <authorList>
            <consortium name="The Broad Institute Genomics Platform"/>
            <consortium name="The Broad Institute Genome Sequencing Center for Infectious Disease"/>
            <person name="Wu L."/>
            <person name="Ma J."/>
        </authorList>
    </citation>
    <scope>NUCLEOTIDE SEQUENCE [LARGE SCALE GENOMIC DNA]</scope>
    <source>
        <strain evidence="4">CGMCC 1.12859</strain>
    </source>
</reference>
<keyword evidence="1" id="KW-0723">Serine/threonine-protein kinase</keyword>
<dbReference type="PANTHER" id="PTHR35526:SF3">
    <property type="entry name" value="ANTI-SIGMA-F FACTOR RSBW"/>
    <property type="match status" value="1"/>
</dbReference>
<dbReference type="RefSeq" id="WP_380232932.1">
    <property type="nucleotide sequence ID" value="NZ_JBHSVH010000002.1"/>
</dbReference>
<dbReference type="Proteomes" id="UP001596435">
    <property type="component" value="Unassembled WGS sequence"/>
</dbReference>
<name>A0ABW2G871_9ACTN</name>
<dbReference type="SUPFAM" id="SSF55874">
    <property type="entry name" value="ATPase domain of HSP90 chaperone/DNA topoisomerase II/histidine kinase"/>
    <property type="match status" value="1"/>
</dbReference>
<accession>A0ABW2G871</accession>
<dbReference type="InterPro" id="IPR036890">
    <property type="entry name" value="HATPase_C_sf"/>
</dbReference>
<dbReference type="EMBL" id="JBHTAJ010000119">
    <property type="protein sequence ID" value="MFC7184777.1"/>
    <property type="molecule type" value="Genomic_DNA"/>
</dbReference>
<dbReference type="CDD" id="cd16936">
    <property type="entry name" value="HATPase_RsbW-like"/>
    <property type="match status" value="1"/>
</dbReference>
<dbReference type="GO" id="GO:0005524">
    <property type="term" value="F:ATP binding"/>
    <property type="evidence" value="ECO:0007669"/>
    <property type="project" value="UniProtKB-KW"/>
</dbReference>
<comment type="caution">
    <text evidence="3">The sequence shown here is derived from an EMBL/GenBank/DDBJ whole genome shotgun (WGS) entry which is preliminary data.</text>
</comment>
<gene>
    <name evidence="3" type="ORF">ACFQMG_35040</name>
</gene>
<evidence type="ECO:0000313" key="3">
    <source>
        <dbReference type="EMBL" id="MFC7184777.1"/>
    </source>
</evidence>
<dbReference type="Gene3D" id="3.30.565.10">
    <property type="entry name" value="Histidine kinase-like ATPase, C-terminal domain"/>
    <property type="match status" value="1"/>
</dbReference>